<dbReference type="PROSITE" id="PS50011">
    <property type="entry name" value="PROTEIN_KINASE_DOM"/>
    <property type="match status" value="1"/>
</dbReference>
<dbReference type="Pfam" id="PF00069">
    <property type="entry name" value="Pkinase"/>
    <property type="match status" value="1"/>
</dbReference>
<sequence>MDKARERERGGGTPAGEDREGEIEVLNVCMGILAPPPPIAPIVTTQRLLYLFVCSSDYIARYGRMTEGAARRKFWQILSAVEYCHNRRVVHRDLKVSNPHTLRPISHWDATAVVPVARQRNQ</sequence>
<dbReference type="GO" id="GO:0050321">
    <property type="term" value="F:tau-protein kinase activity"/>
    <property type="evidence" value="ECO:0007669"/>
    <property type="project" value="TreeGrafter"/>
</dbReference>
<dbReference type="GO" id="GO:0000226">
    <property type="term" value="P:microtubule cytoskeleton organization"/>
    <property type="evidence" value="ECO:0007669"/>
    <property type="project" value="TreeGrafter"/>
</dbReference>
<evidence type="ECO:0000256" key="2">
    <source>
        <dbReference type="ARBA" id="ARBA00022840"/>
    </source>
</evidence>
<reference evidence="5" key="1">
    <citation type="submission" date="2020-11" db="EMBL/GenBank/DDBJ databases">
        <authorList>
            <person name="Tran Van P."/>
        </authorList>
    </citation>
    <scope>NUCLEOTIDE SEQUENCE</scope>
</reference>
<dbReference type="GO" id="GO:0005737">
    <property type="term" value="C:cytoplasm"/>
    <property type="evidence" value="ECO:0007669"/>
    <property type="project" value="TreeGrafter"/>
</dbReference>
<proteinExistence type="predicted"/>
<keyword evidence="1" id="KW-0547">Nucleotide-binding</keyword>
<dbReference type="EMBL" id="OA565588">
    <property type="protein sequence ID" value="CAD7197333.1"/>
    <property type="molecule type" value="Genomic_DNA"/>
</dbReference>
<gene>
    <name evidence="5" type="ORF">TDIB3V08_LOCUS3643</name>
</gene>
<dbReference type="PANTHER" id="PTHR24346:SF74">
    <property type="entry name" value="PROTEIN KINASE DOMAIN-CONTAINING PROTEIN"/>
    <property type="match status" value="1"/>
</dbReference>
<dbReference type="PANTHER" id="PTHR24346">
    <property type="entry name" value="MAP/MICROTUBULE AFFINITY-REGULATING KINASE"/>
    <property type="match status" value="1"/>
</dbReference>
<name>A0A7R8Z7J8_TIMDO</name>
<feature type="compositionally biased region" description="Basic and acidic residues" evidence="3">
    <location>
        <begin position="1"/>
        <end position="10"/>
    </location>
</feature>
<protein>
    <recommendedName>
        <fullName evidence="4">Protein kinase domain-containing protein</fullName>
    </recommendedName>
</protein>
<accession>A0A7R8Z7J8</accession>
<keyword evidence="2" id="KW-0067">ATP-binding</keyword>
<organism evidence="5">
    <name type="scientific">Timema douglasi</name>
    <name type="common">Walking stick</name>
    <dbReference type="NCBI Taxonomy" id="61478"/>
    <lineage>
        <taxon>Eukaryota</taxon>
        <taxon>Metazoa</taxon>
        <taxon>Ecdysozoa</taxon>
        <taxon>Arthropoda</taxon>
        <taxon>Hexapoda</taxon>
        <taxon>Insecta</taxon>
        <taxon>Pterygota</taxon>
        <taxon>Neoptera</taxon>
        <taxon>Polyneoptera</taxon>
        <taxon>Phasmatodea</taxon>
        <taxon>Timematodea</taxon>
        <taxon>Timematoidea</taxon>
        <taxon>Timematidae</taxon>
        <taxon>Timema</taxon>
    </lineage>
</organism>
<feature type="domain" description="Protein kinase" evidence="4">
    <location>
        <begin position="1"/>
        <end position="122"/>
    </location>
</feature>
<evidence type="ECO:0000256" key="1">
    <source>
        <dbReference type="ARBA" id="ARBA00022741"/>
    </source>
</evidence>
<dbReference type="SUPFAM" id="SSF56112">
    <property type="entry name" value="Protein kinase-like (PK-like)"/>
    <property type="match status" value="1"/>
</dbReference>
<dbReference type="InterPro" id="IPR000719">
    <property type="entry name" value="Prot_kinase_dom"/>
</dbReference>
<dbReference type="GO" id="GO:0005524">
    <property type="term" value="F:ATP binding"/>
    <property type="evidence" value="ECO:0007669"/>
    <property type="project" value="UniProtKB-KW"/>
</dbReference>
<dbReference type="Gene3D" id="1.10.510.10">
    <property type="entry name" value="Transferase(Phosphotransferase) domain 1"/>
    <property type="match status" value="1"/>
</dbReference>
<dbReference type="GO" id="GO:0035556">
    <property type="term" value="P:intracellular signal transduction"/>
    <property type="evidence" value="ECO:0007669"/>
    <property type="project" value="TreeGrafter"/>
</dbReference>
<feature type="region of interest" description="Disordered" evidence="3">
    <location>
        <begin position="1"/>
        <end position="20"/>
    </location>
</feature>
<evidence type="ECO:0000259" key="4">
    <source>
        <dbReference type="PROSITE" id="PS50011"/>
    </source>
</evidence>
<dbReference type="InterPro" id="IPR011009">
    <property type="entry name" value="Kinase-like_dom_sf"/>
</dbReference>
<evidence type="ECO:0000256" key="3">
    <source>
        <dbReference type="SAM" id="MobiDB-lite"/>
    </source>
</evidence>
<dbReference type="AlphaFoldDB" id="A0A7R8Z7J8"/>
<evidence type="ECO:0000313" key="5">
    <source>
        <dbReference type="EMBL" id="CAD7197333.1"/>
    </source>
</evidence>